<keyword evidence="3" id="KW-0596">Phosphopantetheine</keyword>
<comment type="catalytic activity">
    <reaction evidence="13">
        <text>19-(4-hydroxyphenyl)nonadecanoyl-[(phenol)carboxyphthiodiolenone synthase] + 2 (S)-methylmalonyl-CoA + 3 malonyl-CoA + 5 NADPH + 10 H(+) = C37-(phenol)carboxyphthiodiolenone-[(phenol)carboxyphthiodiolenone synthase] + 5 CO2 + 5 NADP(+) + 5 CoA + 2 H2O</text>
        <dbReference type="Rhea" id="RHEA:57760"/>
        <dbReference type="Rhea" id="RHEA-COMP:14273"/>
        <dbReference type="Rhea" id="RHEA-COMP:14990"/>
        <dbReference type="ChEBI" id="CHEBI:15377"/>
        <dbReference type="ChEBI" id="CHEBI:15378"/>
        <dbReference type="ChEBI" id="CHEBI:16526"/>
        <dbReference type="ChEBI" id="CHEBI:57287"/>
        <dbReference type="ChEBI" id="CHEBI:57327"/>
        <dbReference type="ChEBI" id="CHEBI:57384"/>
        <dbReference type="ChEBI" id="CHEBI:57783"/>
        <dbReference type="ChEBI" id="CHEBI:58349"/>
        <dbReference type="ChEBI" id="CHEBI:133301"/>
        <dbReference type="ChEBI" id="CHEBI:142260"/>
        <dbReference type="EC" id="2.3.1.292"/>
    </reaction>
</comment>
<dbReference type="Gene3D" id="3.40.50.1820">
    <property type="entry name" value="alpha/beta hydrolase"/>
    <property type="match status" value="1"/>
</dbReference>
<dbReference type="Gene3D" id="3.40.47.10">
    <property type="match status" value="1"/>
</dbReference>
<comment type="caution">
    <text evidence="25">The sequence shown here is derived from an EMBL/GenBank/DDBJ whole genome shotgun (WGS) entry which is preliminary data.</text>
</comment>
<dbReference type="SMART" id="SM00825">
    <property type="entry name" value="PKS_KS"/>
    <property type="match status" value="1"/>
</dbReference>
<dbReference type="InterPro" id="IPR036736">
    <property type="entry name" value="ACP-like_sf"/>
</dbReference>
<dbReference type="GO" id="GO:0016491">
    <property type="term" value="F:oxidoreductase activity"/>
    <property type="evidence" value="ECO:0007669"/>
    <property type="project" value="UniProtKB-KW"/>
</dbReference>
<comment type="cofactor">
    <cofactor evidence="1">
        <name>NADP(+)</name>
        <dbReference type="ChEBI" id="CHEBI:58349"/>
    </cofactor>
</comment>
<dbReference type="SUPFAM" id="SSF55048">
    <property type="entry name" value="Probable ACP-binding domain of malonyl-CoA ACP transacylase"/>
    <property type="match status" value="1"/>
</dbReference>
<dbReference type="InterPro" id="IPR016036">
    <property type="entry name" value="Malonyl_transacylase_ACP-bd"/>
</dbReference>
<dbReference type="InterPro" id="IPR009081">
    <property type="entry name" value="PP-bd_ACP"/>
</dbReference>
<dbReference type="EC" id="2.3.1.292" evidence="17"/>
<keyword evidence="6" id="KW-0276">Fatty acid metabolism</keyword>
<comment type="function">
    <text evidence="16">Part of the PpsABCDE complex involved in the biosynthesis of the lipid core common to phthiocerols and phenolphthiocerols by successive additions of malonyl-CoA or methylmalonyl-CoA extender units. PpsA can accept as substrate the activated forms of either icosanoyl (C20), docosanoyl (C22) or lignoceroyl (C24) groups from FadD26, or a (4-hydroxyphenyl)-C17 or (4-hydroxyphenyl)-C19 fatty acyl from FadD29. PpsA initiates the biosynthesis and extends its substrate using a malonyl-CoA extender unit. The PpsB and PpsC proteins add the second and third malonyl-CoA extender units. PpsD adds an (R)-methylmalonyl unit and PpsE adds a second (R)-methylmalonyl unit. The incorporation of the methylmalonyl units results in formation of two branched methyl groups in the elongated product.</text>
</comment>
<dbReference type="Pfam" id="PF16197">
    <property type="entry name" value="KAsynt_C_assoc"/>
    <property type="match status" value="1"/>
</dbReference>
<evidence type="ECO:0000256" key="21">
    <source>
        <dbReference type="ARBA" id="ARBA00084020"/>
    </source>
</evidence>
<dbReference type="InterPro" id="IPR050091">
    <property type="entry name" value="PKS_NRPS_Biosynth_Enz"/>
</dbReference>
<feature type="domain" description="Carrier" evidence="23">
    <location>
        <begin position="1458"/>
        <end position="1533"/>
    </location>
</feature>
<evidence type="ECO:0000256" key="3">
    <source>
        <dbReference type="ARBA" id="ARBA00022450"/>
    </source>
</evidence>
<dbReference type="SMART" id="SM00823">
    <property type="entry name" value="PKS_PP"/>
    <property type="match status" value="1"/>
</dbReference>
<dbReference type="PANTHER" id="PTHR43775:SF37">
    <property type="entry name" value="SI:DKEY-61P9.11"/>
    <property type="match status" value="1"/>
</dbReference>
<dbReference type="GO" id="GO:0034081">
    <property type="term" value="C:polyketide synthase complex"/>
    <property type="evidence" value="ECO:0007669"/>
    <property type="project" value="UniProtKB-ARBA"/>
</dbReference>
<feature type="region of interest" description="Disordered" evidence="22">
    <location>
        <begin position="1"/>
        <end position="38"/>
    </location>
</feature>
<dbReference type="SUPFAM" id="SSF53901">
    <property type="entry name" value="Thiolase-like"/>
    <property type="match status" value="1"/>
</dbReference>
<keyword evidence="5" id="KW-0808">Transferase</keyword>
<dbReference type="GO" id="GO:0071770">
    <property type="term" value="P:DIM/DIP cell wall layer assembly"/>
    <property type="evidence" value="ECO:0007669"/>
    <property type="project" value="TreeGrafter"/>
</dbReference>
<keyword evidence="11" id="KW-0511">Multifunctional enzyme</keyword>
<dbReference type="Pfam" id="PF00698">
    <property type="entry name" value="Acyl_transf_1"/>
    <property type="match status" value="1"/>
</dbReference>
<evidence type="ECO:0000256" key="18">
    <source>
        <dbReference type="ARBA" id="ARBA00073623"/>
    </source>
</evidence>
<evidence type="ECO:0000256" key="7">
    <source>
        <dbReference type="ARBA" id="ARBA00022857"/>
    </source>
</evidence>
<evidence type="ECO:0000256" key="1">
    <source>
        <dbReference type="ARBA" id="ARBA00001937"/>
    </source>
</evidence>
<comment type="cofactor">
    <cofactor evidence="2">
        <name>pantetheine 4'-phosphate</name>
        <dbReference type="ChEBI" id="CHEBI:47942"/>
    </cofactor>
</comment>
<dbReference type="EMBL" id="LJIW01000001">
    <property type="protein sequence ID" value="PNG94793.1"/>
    <property type="molecule type" value="Genomic_DNA"/>
</dbReference>
<dbReference type="Gene3D" id="3.30.70.250">
    <property type="entry name" value="Malonyl-CoA ACP transacylase, ACP-binding"/>
    <property type="match status" value="1"/>
</dbReference>
<dbReference type="FunFam" id="3.40.47.10:FF:000042">
    <property type="entry name" value="Polyketide synthase Pks13"/>
    <property type="match status" value="1"/>
</dbReference>
<name>A0A2J7Z3D0_STRMQ</name>
<dbReference type="InterPro" id="IPR032821">
    <property type="entry name" value="PKS_assoc"/>
</dbReference>
<dbReference type="InterPro" id="IPR006162">
    <property type="entry name" value="Ppantetheine_attach_site"/>
</dbReference>
<dbReference type="GO" id="GO:0017000">
    <property type="term" value="P:antibiotic biosynthetic process"/>
    <property type="evidence" value="ECO:0007669"/>
    <property type="project" value="UniProtKB-KW"/>
</dbReference>
<dbReference type="Pfam" id="PF00109">
    <property type="entry name" value="ketoacyl-synt"/>
    <property type="match status" value="1"/>
</dbReference>
<keyword evidence="9" id="KW-0443">Lipid metabolism</keyword>
<dbReference type="InterPro" id="IPR014043">
    <property type="entry name" value="Acyl_transferase_dom"/>
</dbReference>
<keyword evidence="4" id="KW-0597">Phosphoprotein</keyword>
<dbReference type="SUPFAM" id="SSF47336">
    <property type="entry name" value="ACP-like"/>
    <property type="match status" value="1"/>
</dbReference>
<evidence type="ECO:0000256" key="17">
    <source>
        <dbReference type="ARBA" id="ARBA00066974"/>
    </source>
</evidence>
<dbReference type="CDD" id="cd00833">
    <property type="entry name" value="PKS"/>
    <property type="match status" value="1"/>
</dbReference>
<dbReference type="Pfam" id="PF02801">
    <property type="entry name" value="Ketoacyl-synt_C"/>
    <property type="match status" value="1"/>
</dbReference>
<feature type="domain" description="Ketosynthase family 3 (KS3)" evidence="24">
    <location>
        <begin position="42"/>
        <end position="468"/>
    </location>
</feature>
<dbReference type="GO" id="GO:0031177">
    <property type="term" value="F:phosphopantetheine binding"/>
    <property type="evidence" value="ECO:0007669"/>
    <property type="project" value="InterPro"/>
</dbReference>
<dbReference type="Pfam" id="PF00550">
    <property type="entry name" value="PP-binding"/>
    <property type="match status" value="1"/>
</dbReference>
<evidence type="ECO:0000259" key="23">
    <source>
        <dbReference type="PROSITE" id="PS50075"/>
    </source>
</evidence>
<keyword evidence="26" id="KW-1185">Reference proteome</keyword>
<comment type="catalytic activity">
    <reaction evidence="12">
        <text>17-(4-hydroxyphenyl)heptadecanoyl-[(phenol)carboxyphthiodiolenone synthase] + 2 (S)-methylmalonyl-CoA + 3 malonyl-CoA + 5 NADPH + 10 H(+) = C35-(phenol)carboxyphthiodiolenone-[(phenol)carboxyphthiodiolenone synthase] + 5 CO2 + 5 NADP(+) + 5 CoA + 2 H2O</text>
        <dbReference type="Rhea" id="RHEA:57756"/>
        <dbReference type="Rhea" id="RHEA-COMP:14272"/>
        <dbReference type="Rhea" id="RHEA-COMP:14989"/>
        <dbReference type="ChEBI" id="CHEBI:15377"/>
        <dbReference type="ChEBI" id="CHEBI:15378"/>
        <dbReference type="ChEBI" id="CHEBI:16526"/>
        <dbReference type="ChEBI" id="CHEBI:57287"/>
        <dbReference type="ChEBI" id="CHEBI:57327"/>
        <dbReference type="ChEBI" id="CHEBI:57384"/>
        <dbReference type="ChEBI" id="CHEBI:57783"/>
        <dbReference type="ChEBI" id="CHEBI:58349"/>
        <dbReference type="ChEBI" id="CHEBI:133300"/>
        <dbReference type="ChEBI" id="CHEBI:142259"/>
        <dbReference type="EC" id="2.3.1.292"/>
    </reaction>
</comment>
<feature type="compositionally biased region" description="Basic and acidic residues" evidence="22">
    <location>
        <begin position="1"/>
        <end position="10"/>
    </location>
</feature>
<dbReference type="Gene3D" id="3.40.50.720">
    <property type="entry name" value="NAD(P)-binding Rossmann-like Domain"/>
    <property type="match status" value="1"/>
</dbReference>
<evidence type="ECO:0000256" key="10">
    <source>
        <dbReference type="ARBA" id="ARBA00023194"/>
    </source>
</evidence>
<evidence type="ECO:0000256" key="13">
    <source>
        <dbReference type="ARBA" id="ARBA00051971"/>
    </source>
</evidence>
<evidence type="ECO:0000256" key="5">
    <source>
        <dbReference type="ARBA" id="ARBA00022679"/>
    </source>
</evidence>
<feature type="region of interest" description="Disordered" evidence="22">
    <location>
        <begin position="1417"/>
        <end position="1461"/>
    </location>
</feature>
<evidence type="ECO:0000256" key="2">
    <source>
        <dbReference type="ARBA" id="ARBA00001957"/>
    </source>
</evidence>
<reference evidence="25 26" key="1">
    <citation type="submission" date="2015-09" db="EMBL/GenBank/DDBJ databases">
        <title>Genome sequence, genome mining and natural product profiling of a biocontrol bacterium Streptomyces malaysiensis F913.</title>
        <authorList>
            <person name="Xu Y."/>
            <person name="Wei J."/>
            <person name="Xie J."/>
            <person name="Li T."/>
            <person name="Zhou Z."/>
        </authorList>
    </citation>
    <scope>NUCLEOTIDE SEQUENCE [LARGE SCALE GENOMIC DNA]</scope>
    <source>
        <strain evidence="25 26">F913</strain>
    </source>
</reference>
<keyword evidence="7" id="KW-0521">NADP</keyword>
<sequence length="1538" mass="161016">MHADHPERRGPGSSAAPPDGTAPDTGQAPHTGEAPDTGEAGLLDIAVVGMDCRFPGARDPEEFWRLIRDGVEAVSRFGEAELRAAGVDEDILRHPDFVGAAGVVPDGDTFDADFFGYPPAEATALDPQQRIFLECAWRALEDAGHDPAAFPGDIGVFAGQTVSTHQPAPLEALLTSPMDVFQQMSSNDKDFLPTRVCHKLGLTGPGINVQTACSTSLVAVHMAAQSLLNAECDMVLAGGVSWTALRSRGYRHQPGGIMSPDGHCRPFDADAAGFVPADGAGVVVLRRLADALADGDRIYAVLKGSAVNNDGADKVGYTAPGLTGQQRVVAQALANADVHPDTIGYVEAHGTATRLGDPVELSALTRAYRSRGATSTGRCAVGSVKANIGHTDVAAGIAGFLKTVLMLHHGHLPPSVNLSRVSEELDVADGPFRFEREGEQWKPGERPRRAAVSAFGIGGTNAHAVLEEAPARPRMPSKRPWHLITLSARDETALRRSSEECAGFLEAEPEADLGDVCHTLARRHPMRHRLAAAVPDRPTALDRLRAGAVTPAVQYGDAGGERPDATVFLFPGGGAHYAGMGRGLYRDEPDFRRALDEGLALLPDTELRGRIREALSIRGGHRDGGPDPLADPAVGLPALFLTEMALGELLLARGVRPTVFLGHSLGEYAAACFAGVFDKEDALSVVVRRGEILADIVGGAMLSVTASEEDVRRRLTPALSLSVVNGPRMCVVSGPGEAIEAARADFAADGIDCRPVPIATAAHSALVDPALPGFRAFLAGIRLRPPARHLISNVTGRQAGAEVAEPGYWVDHLRGTVRFAEGLAGLTAERPVFVEVGPGTTLSTVVRAHPRTARATVAHTLPHPDAPSEDSEVLLGALGRLWVSGVDIDPAALYDGETRARQPSVRYPFTRRGFTRPDHDRATPSVAAGNAAGNVPGSGRPGAALYAASWQRTPPPPASPPGRALVLTDGSPLGEGVLRWLTERGTAPLVARAGDPGGAFRRDGQEYVLDPGDPEQCAQLLDAAREEQGSGAPGDGATPLRVLDLWSGRGETGTGNDGGRPEREPVPAGFLALAHALGRSAKPVELTLVTRAAYGVTGAERPDPLAACLAGAAHVLPLELEHIRLRVADVDPGEWAESGESGLRALAGPLAAEKPAERGADPVAAYRGGHRWTRRFLPLARGGETPALVPGGTYVITGGLGGAGRHLATRLAERHSARLILVGRGAEECDALDGDPRIVVRRADVTDRARMAEVFREARTRFGALDGVVHAAAAPAGGMLQFLTPGALAEGLSAKVAGTYALVDALEAAGERPGFLALFSSLGSFSGSVGLAAYCAGNAFLDTFAVHASRTLGIPALSLDWDRWQGTGMAREVERRHRELTKRDLAPGLDPGQAAELFTDALAHLPVHQLAISLRPPDELLAGPGTPAPEPPGRTSPDTADGGGTGDGLPADESAGDGCEDERERAVLRIWEETLGVSGIGVDDNFFALGGHSLTAMRIAQRFNDRFGTTVTAQDLLRSPTVAGLAGLAGDGPEESHE</sequence>
<dbReference type="PROSITE" id="PS50075">
    <property type="entry name" value="CARRIER"/>
    <property type="match status" value="1"/>
</dbReference>
<dbReference type="PANTHER" id="PTHR43775">
    <property type="entry name" value="FATTY ACID SYNTHASE"/>
    <property type="match status" value="1"/>
</dbReference>
<evidence type="ECO:0000256" key="14">
    <source>
        <dbReference type="ARBA" id="ARBA00052119"/>
    </source>
</evidence>
<evidence type="ECO:0000256" key="16">
    <source>
        <dbReference type="ARBA" id="ARBA00058455"/>
    </source>
</evidence>
<dbReference type="SMART" id="SM00822">
    <property type="entry name" value="PKS_KR"/>
    <property type="match status" value="1"/>
</dbReference>
<dbReference type="InterPro" id="IPR020806">
    <property type="entry name" value="PKS_PP-bd"/>
</dbReference>
<evidence type="ECO:0000256" key="15">
    <source>
        <dbReference type="ARBA" id="ARBA00052745"/>
    </source>
</evidence>
<dbReference type="PROSITE" id="PS52004">
    <property type="entry name" value="KS3_2"/>
    <property type="match status" value="1"/>
</dbReference>
<dbReference type="PROSITE" id="PS00012">
    <property type="entry name" value="PHOSPHOPANTETHEINE"/>
    <property type="match status" value="1"/>
</dbReference>
<organism evidence="25 26">
    <name type="scientific">Streptomyces malaysiensis</name>
    <dbReference type="NCBI Taxonomy" id="92644"/>
    <lineage>
        <taxon>Bacteria</taxon>
        <taxon>Bacillati</taxon>
        <taxon>Actinomycetota</taxon>
        <taxon>Actinomycetes</taxon>
        <taxon>Kitasatosporales</taxon>
        <taxon>Streptomycetaceae</taxon>
        <taxon>Streptomyces</taxon>
        <taxon>Streptomyces violaceusniger group</taxon>
    </lineage>
</organism>
<dbReference type="SMART" id="SM00827">
    <property type="entry name" value="PKS_AT"/>
    <property type="match status" value="1"/>
</dbReference>
<evidence type="ECO:0000256" key="22">
    <source>
        <dbReference type="SAM" id="MobiDB-lite"/>
    </source>
</evidence>
<dbReference type="Proteomes" id="UP000236520">
    <property type="component" value="Unassembled WGS sequence"/>
</dbReference>
<dbReference type="GO" id="GO:0004312">
    <property type="term" value="F:fatty acid synthase activity"/>
    <property type="evidence" value="ECO:0007669"/>
    <property type="project" value="TreeGrafter"/>
</dbReference>
<evidence type="ECO:0000256" key="8">
    <source>
        <dbReference type="ARBA" id="ARBA00023002"/>
    </source>
</evidence>
<evidence type="ECO:0000256" key="19">
    <source>
        <dbReference type="ARBA" id="ARBA00075053"/>
    </source>
</evidence>
<dbReference type="InterPro" id="IPR020841">
    <property type="entry name" value="PKS_Beta-ketoAc_synthase_dom"/>
</dbReference>
<comment type="catalytic activity">
    <reaction evidence="15">
        <text>icosanoyl-[(phenol)carboxyphthiodiolenone synthase] + 2 (S)-methylmalonyl-CoA + 3 malonyl-CoA + 5 NADPH + 10 H(+) = C32-carboxyphthiodiolenone-[(phenol)carboxyphthiodiolenone synthase] + 5 CO2 + 5 NADP(+) + 5 CoA + 2 H2O</text>
        <dbReference type="Rhea" id="RHEA:57748"/>
        <dbReference type="Rhea" id="RHEA-COMP:14985"/>
        <dbReference type="Rhea" id="RHEA-COMP:14986"/>
        <dbReference type="ChEBI" id="CHEBI:15377"/>
        <dbReference type="ChEBI" id="CHEBI:15378"/>
        <dbReference type="ChEBI" id="CHEBI:16526"/>
        <dbReference type="ChEBI" id="CHEBI:57287"/>
        <dbReference type="ChEBI" id="CHEBI:57327"/>
        <dbReference type="ChEBI" id="CHEBI:57384"/>
        <dbReference type="ChEBI" id="CHEBI:57783"/>
        <dbReference type="ChEBI" id="CHEBI:58349"/>
        <dbReference type="ChEBI" id="CHEBI:87848"/>
        <dbReference type="ChEBI" id="CHEBI:142236"/>
        <dbReference type="EC" id="2.3.1.292"/>
    </reaction>
</comment>
<evidence type="ECO:0000256" key="4">
    <source>
        <dbReference type="ARBA" id="ARBA00022553"/>
    </source>
</evidence>
<evidence type="ECO:0000256" key="11">
    <source>
        <dbReference type="ARBA" id="ARBA00023268"/>
    </source>
</evidence>
<gene>
    <name evidence="25" type="ORF">SMF913_10818</name>
</gene>
<dbReference type="InterPro" id="IPR016039">
    <property type="entry name" value="Thiolase-like"/>
</dbReference>
<evidence type="ECO:0000313" key="26">
    <source>
        <dbReference type="Proteomes" id="UP000236520"/>
    </source>
</evidence>
<dbReference type="GO" id="GO:0005886">
    <property type="term" value="C:plasma membrane"/>
    <property type="evidence" value="ECO:0007669"/>
    <property type="project" value="TreeGrafter"/>
</dbReference>
<dbReference type="RefSeq" id="WP_180990551.1">
    <property type="nucleotide sequence ID" value="NZ_LJIW01000001.1"/>
</dbReference>
<dbReference type="InterPro" id="IPR016035">
    <property type="entry name" value="Acyl_Trfase/lysoPLipase"/>
</dbReference>
<keyword evidence="10" id="KW-0045">Antibiotic biosynthesis</keyword>
<dbReference type="GO" id="GO:0006633">
    <property type="term" value="P:fatty acid biosynthetic process"/>
    <property type="evidence" value="ECO:0007669"/>
    <property type="project" value="TreeGrafter"/>
</dbReference>
<comment type="catalytic activity">
    <reaction evidence="14">
        <text>docosanoyl-[(phenol)carboxyphthiodiolenone synthase] + 2 (S)-methylmalonyl-CoA + 3 malonyl-CoA + 5 NADPH + 10 H(+) = C34-carboxyphthiodiolenone-[(phenol)carboxyphthiodiolenone synthase] + 5 CO2 + 5 NADP(+) + 5 CoA + 2 H2O</text>
        <dbReference type="Rhea" id="RHEA:57752"/>
        <dbReference type="Rhea" id="RHEA-COMP:14987"/>
        <dbReference type="Rhea" id="RHEA-COMP:14988"/>
        <dbReference type="ChEBI" id="CHEBI:15377"/>
        <dbReference type="ChEBI" id="CHEBI:15378"/>
        <dbReference type="ChEBI" id="CHEBI:16526"/>
        <dbReference type="ChEBI" id="CHEBI:57287"/>
        <dbReference type="ChEBI" id="CHEBI:57327"/>
        <dbReference type="ChEBI" id="CHEBI:57384"/>
        <dbReference type="ChEBI" id="CHEBI:57783"/>
        <dbReference type="ChEBI" id="CHEBI:58349"/>
        <dbReference type="ChEBI" id="CHEBI:142237"/>
        <dbReference type="ChEBI" id="CHEBI:142238"/>
        <dbReference type="EC" id="2.3.1.292"/>
    </reaction>
</comment>
<dbReference type="InterPro" id="IPR013968">
    <property type="entry name" value="PKS_KR"/>
</dbReference>
<dbReference type="Pfam" id="PF08659">
    <property type="entry name" value="KR"/>
    <property type="match status" value="1"/>
</dbReference>
<dbReference type="Gene3D" id="3.30.70.3290">
    <property type="match status" value="1"/>
</dbReference>
<evidence type="ECO:0000259" key="24">
    <source>
        <dbReference type="PROSITE" id="PS52004"/>
    </source>
</evidence>
<dbReference type="InterPro" id="IPR001227">
    <property type="entry name" value="Ac_transferase_dom_sf"/>
</dbReference>
<evidence type="ECO:0000256" key="12">
    <source>
        <dbReference type="ARBA" id="ARBA00050973"/>
    </source>
</evidence>
<dbReference type="FunFam" id="1.10.1200.10:FF:000005">
    <property type="entry name" value="Nonribosomal peptide synthetase 1"/>
    <property type="match status" value="1"/>
</dbReference>
<evidence type="ECO:0000313" key="25">
    <source>
        <dbReference type="EMBL" id="PNG94793.1"/>
    </source>
</evidence>
<evidence type="ECO:0000256" key="9">
    <source>
        <dbReference type="ARBA" id="ARBA00023098"/>
    </source>
</evidence>
<dbReference type="InterPro" id="IPR036291">
    <property type="entry name" value="NAD(P)-bd_dom_sf"/>
</dbReference>
<dbReference type="SUPFAM" id="SSF52151">
    <property type="entry name" value="FabD/lysophospholipase-like"/>
    <property type="match status" value="1"/>
</dbReference>
<proteinExistence type="predicted"/>
<dbReference type="SUPFAM" id="SSF51735">
    <property type="entry name" value="NAD(P)-binding Rossmann-fold domains"/>
    <property type="match status" value="2"/>
</dbReference>
<dbReference type="Gene3D" id="3.40.366.10">
    <property type="entry name" value="Malonyl-Coenzyme A Acyl Carrier Protein, domain 2"/>
    <property type="match status" value="1"/>
</dbReference>
<evidence type="ECO:0000256" key="20">
    <source>
        <dbReference type="ARBA" id="ARBA00078169"/>
    </source>
</evidence>
<protein>
    <recommendedName>
        <fullName evidence="18">Phenolphthiocerol/phthiocerol polyketide synthase subunit E</fullName>
        <ecNumber evidence="17">2.3.1.292</ecNumber>
    </recommendedName>
    <alternativeName>
        <fullName evidence="20">(Phenol)carboxyphthiodiolenone synthase subunit E</fullName>
    </alternativeName>
    <alternativeName>
        <fullName evidence="21">Beta-ketoacyl-acyl-carrier-protein synthase I</fullName>
    </alternativeName>
    <alternativeName>
        <fullName evidence="19">Phthiocerol synthesis polyketide synthase type I PpsE</fullName>
    </alternativeName>
</protein>
<dbReference type="InterPro" id="IPR057326">
    <property type="entry name" value="KR_dom"/>
</dbReference>
<keyword evidence="8" id="KW-0560">Oxidoreductase</keyword>
<dbReference type="InterPro" id="IPR029058">
    <property type="entry name" value="AB_hydrolase_fold"/>
</dbReference>
<dbReference type="InterPro" id="IPR014030">
    <property type="entry name" value="Ketoacyl_synth_N"/>
</dbReference>
<evidence type="ECO:0000256" key="6">
    <source>
        <dbReference type="ARBA" id="ARBA00022832"/>
    </source>
</evidence>
<accession>A0A2J7Z3D0</accession>
<dbReference type="InterPro" id="IPR014031">
    <property type="entry name" value="Ketoacyl_synth_C"/>
</dbReference>